<evidence type="ECO:0000313" key="2">
    <source>
        <dbReference type="Proteomes" id="UP001177023"/>
    </source>
</evidence>
<dbReference type="Proteomes" id="UP001177023">
    <property type="component" value="Unassembled WGS sequence"/>
</dbReference>
<accession>A0AA36D9N3</accession>
<reference evidence="1" key="1">
    <citation type="submission" date="2023-06" db="EMBL/GenBank/DDBJ databases">
        <authorList>
            <person name="Delattre M."/>
        </authorList>
    </citation>
    <scope>NUCLEOTIDE SEQUENCE</scope>
    <source>
        <strain evidence="1">AF72</strain>
    </source>
</reference>
<sequence length="57" mass="6340">MVICVVHLVEATLGLYGETGAFVIGCPYTFPGQAVYCHLRDYSAMSEKYPGYGWVYI</sequence>
<organism evidence="1 2">
    <name type="scientific">Mesorhabditis spiculigera</name>
    <dbReference type="NCBI Taxonomy" id="96644"/>
    <lineage>
        <taxon>Eukaryota</taxon>
        <taxon>Metazoa</taxon>
        <taxon>Ecdysozoa</taxon>
        <taxon>Nematoda</taxon>
        <taxon>Chromadorea</taxon>
        <taxon>Rhabditida</taxon>
        <taxon>Rhabditina</taxon>
        <taxon>Rhabditomorpha</taxon>
        <taxon>Rhabditoidea</taxon>
        <taxon>Rhabditidae</taxon>
        <taxon>Mesorhabditinae</taxon>
        <taxon>Mesorhabditis</taxon>
    </lineage>
</organism>
<evidence type="ECO:0000313" key="1">
    <source>
        <dbReference type="EMBL" id="CAJ0582254.1"/>
    </source>
</evidence>
<dbReference type="AlphaFoldDB" id="A0AA36D9N3"/>
<feature type="non-terminal residue" evidence="1">
    <location>
        <position position="57"/>
    </location>
</feature>
<proteinExistence type="predicted"/>
<name>A0AA36D9N3_9BILA</name>
<protein>
    <submittedName>
        <fullName evidence="1">Uncharacterized protein</fullName>
    </submittedName>
</protein>
<comment type="caution">
    <text evidence="1">The sequence shown here is derived from an EMBL/GenBank/DDBJ whole genome shotgun (WGS) entry which is preliminary data.</text>
</comment>
<keyword evidence="2" id="KW-1185">Reference proteome</keyword>
<gene>
    <name evidence="1" type="ORF">MSPICULIGERA_LOCUS20394</name>
</gene>
<dbReference type="EMBL" id="CATQJA010002664">
    <property type="protein sequence ID" value="CAJ0582254.1"/>
    <property type="molecule type" value="Genomic_DNA"/>
</dbReference>